<proteinExistence type="predicted"/>
<organism evidence="2 3">
    <name type="scientific">Microbacterium murale</name>
    <dbReference type="NCBI Taxonomy" id="1081040"/>
    <lineage>
        <taxon>Bacteria</taxon>
        <taxon>Bacillati</taxon>
        <taxon>Actinomycetota</taxon>
        <taxon>Actinomycetes</taxon>
        <taxon>Micrococcales</taxon>
        <taxon>Microbacteriaceae</taxon>
        <taxon>Microbacterium</taxon>
    </lineage>
</organism>
<reference evidence="2 3" key="1">
    <citation type="submission" date="2023-07" db="EMBL/GenBank/DDBJ databases">
        <title>Comparative genomics of wheat-associated soil bacteria to identify genetic determinants of phenazine resistance.</title>
        <authorList>
            <person name="Mouncey N."/>
        </authorList>
    </citation>
    <scope>NUCLEOTIDE SEQUENCE [LARGE SCALE GENOMIC DNA]</scope>
    <source>
        <strain evidence="2 3">W2I7</strain>
    </source>
</reference>
<evidence type="ECO:0000313" key="3">
    <source>
        <dbReference type="Proteomes" id="UP001239085"/>
    </source>
</evidence>
<gene>
    <name evidence="2" type="ORF">QFZ46_003683</name>
</gene>
<protein>
    <submittedName>
        <fullName evidence="2">Aminoglycoside phosphotransferase (APT) family kinase protein</fullName>
    </submittedName>
</protein>
<evidence type="ECO:0000313" key="2">
    <source>
        <dbReference type="EMBL" id="MDQ0645523.1"/>
    </source>
</evidence>
<accession>A0ABU0PDY2</accession>
<dbReference type="RefSeq" id="WP_307363873.1">
    <property type="nucleotide sequence ID" value="NZ_JAUSXK010000001.1"/>
</dbReference>
<dbReference type="EMBL" id="JAUSXK010000001">
    <property type="protein sequence ID" value="MDQ0645523.1"/>
    <property type="molecule type" value="Genomic_DNA"/>
</dbReference>
<comment type="caution">
    <text evidence="2">The sequence shown here is derived from an EMBL/GenBank/DDBJ whole genome shotgun (WGS) entry which is preliminary data.</text>
</comment>
<dbReference type="Pfam" id="PF01636">
    <property type="entry name" value="APH"/>
    <property type="match status" value="1"/>
</dbReference>
<keyword evidence="3" id="KW-1185">Reference proteome</keyword>
<dbReference type="Gene3D" id="3.90.1200.10">
    <property type="match status" value="1"/>
</dbReference>
<keyword evidence="2" id="KW-0808">Transferase</keyword>
<dbReference type="Proteomes" id="UP001239085">
    <property type="component" value="Unassembled WGS sequence"/>
</dbReference>
<keyword evidence="2" id="KW-0418">Kinase</keyword>
<name>A0ABU0PDY2_9MICO</name>
<dbReference type="SUPFAM" id="SSF56112">
    <property type="entry name" value="Protein kinase-like (PK-like)"/>
    <property type="match status" value="1"/>
</dbReference>
<evidence type="ECO:0000259" key="1">
    <source>
        <dbReference type="Pfam" id="PF01636"/>
    </source>
</evidence>
<sequence>MRMGADRLRPSWASLPVELRTPILTSIGGDFVSDSPAHGGFSAGYAAVVRTTAGDAFVKAIASDSHADSRTVLRREIAVLRATMSSLAPSLVDPIDDDSGTAIVLESIDGSQPGAPWHTQELHAIAEGIAQLAETTAPPSVVAAEDAMMPGFTRWQRIADEDSLWGSLPTSLRGRLPDLIALDGEFADAVRGVTLAHGDLRADNVLISHGRVRFLDWPHARRGAAWLDLPLLLPSIEAVGGPRCEDAWKIFRSYGAPSPAELLPVISGFASFLWFGQAQAAIAELPGLRSFQRAQAIPALRWSTALL</sequence>
<dbReference type="InterPro" id="IPR011009">
    <property type="entry name" value="Kinase-like_dom_sf"/>
</dbReference>
<dbReference type="InterPro" id="IPR002575">
    <property type="entry name" value="Aminoglycoside_PTrfase"/>
</dbReference>
<dbReference type="GO" id="GO:0016301">
    <property type="term" value="F:kinase activity"/>
    <property type="evidence" value="ECO:0007669"/>
    <property type="project" value="UniProtKB-KW"/>
</dbReference>
<feature type="domain" description="Aminoglycoside phosphotransferase" evidence="1">
    <location>
        <begin position="47"/>
        <end position="247"/>
    </location>
</feature>